<gene>
    <name evidence="2" type="ORF">EZS28_042406</name>
</gene>
<protein>
    <submittedName>
        <fullName evidence="2">Uncharacterized protein</fullName>
    </submittedName>
</protein>
<reference evidence="2 3" key="1">
    <citation type="submission" date="2019-03" db="EMBL/GenBank/DDBJ databases">
        <title>Single cell metagenomics reveals metabolic interactions within the superorganism composed of flagellate Streblomastix strix and complex community of Bacteroidetes bacteria on its surface.</title>
        <authorList>
            <person name="Treitli S.C."/>
            <person name="Kolisko M."/>
            <person name="Husnik F."/>
            <person name="Keeling P."/>
            <person name="Hampl V."/>
        </authorList>
    </citation>
    <scope>NUCLEOTIDE SEQUENCE [LARGE SCALE GENOMIC DNA]</scope>
    <source>
        <strain evidence="2">ST1C</strain>
    </source>
</reference>
<proteinExistence type="predicted"/>
<evidence type="ECO:0000256" key="1">
    <source>
        <dbReference type="SAM" id="MobiDB-lite"/>
    </source>
</evidence>
<feature type="non-terminal residue" evidence="2">
    <location>
        <position position="1"/>
    </location>
</feature>
<dbReference type="AlphaFoldDB" id="A0A5J4TU62"/>
<accession>A0A5J4TU62</accession>
<feature type="compositionally biased region" description="Acidic residues" evidence="1">
    <location>
        <begin position="85"/>
        <end position="114"/>
    </location>
</feature>
<dbReference type="EMBL" id="SNRW01024691">
    <property type="protein sequence ID" value="KAA6362066.1"/>
    <property type="molecule type" value="Genomic_DNA"/>
</dbReference>
<comment type="caution">
    <text evidence="2">The sequence shown here is derived from an EMBL/GenBank/DDBJ whole genome shotgun (WGS) entry which is preliminary data.</text>
</comment>
<name>A0A5J4TU62_9EUKA</name>
<dbReference type="Proteomes" id="UP000324800">
    <property type="component" value="Unassembled WGS sequence"/>
</dbReference>
<dbReference type="OrthoDB" id="5990256at2759"/>
<sequence length="129" mass="15300">LHFIKKLAKICLTLSLSNAPAERQFSAMKRFKSSTRNRQEEIKDEDAELISEAWLGEPDRFWQPKSQILERYNKEFDRYDSDQSSSEEDSDSSEDETDEEDDKLDSLQEYDEYIESLMQKDSEQQMKPE</sequence>
<evidence type="ECO:0000313" key="3">
    <source>
        <dbReference type="Proteomes" id="UP000324800"/>
    </source>
</evidence>
<feature type="compositionally biased region" description="Basic and acidic residues" evidence="1">
    <location>
        <begin position="118"/>
        <end position="129"/>
    </location>
</feature>
<feature type="region of interest" description="Disordered" evidence="1">
    <location>
        <begin position="73"/>
        <end position="129"/>
    </location>
</feature>
<evidence type="ECO:0000313" key="2">
    <source>
        <dbReference type="EMBL" id="KAA6362066.1"/>
    </source>
</evidence>
<organism evidence="2 3">
    <name type="scientific">Streblomastix strix</name>
    <dbReference type="NCBI Taxonomy" id="222440"/>
    <lineage>
        <taxon>Eukaryota</taxon>
        <taxon>Metamonada</taxon>
        <taxon>Preaxostyla</taxon>
        <taxon>Oxymonadida</taxon>
        <taxon>Streblomastigidae</taxon>
        <taxon>Streblomastix</taxon>
    </lineage>
</organism>